<organism evidence="1 2">
    <name type="scientific">Stephania japonica</name>
    <dbReference type="NCBI Taxonomy" id="461633"/>
    <lineage>
        <taxon>Eukaryota</taxon>
        <taxon>Viridiplantae</taxon>
        <taxon>Streptophyta</taxon>
        <taxon>Embryophyta</taxon>
        <taxon>Tracheophyta</taxon>
        <taxon>Spermatophyta</taxon>
        <taxon>Magnoliopsida</taxon>
        <taxon>Ranunculales</taxon>
        <taxon>Menispermaceae</taxon>
        <taxon>Menispermoideae</taxon>
        <taxon>Cissampelideae</taxon>
        <taxon>Stephania</taxon>
    </lineage>
</organism>
<comment type="caution">
    <text evidence="1">The sequence shown here is derived from an EMBL/GenBank/DDBJ whole genome shotgun (WGS) entry which is preliminary data.</text>
</comment>
<gene>
    <name evidence="1" type="ORF">Sjap_017949</name>
</gene>
<reference evidence="1 2" key="1">
    <citation type="submission" date="2024-01" db="EMBL/GenBank/DDBJ databases">
        <title>Genome assemblies of Stephania.</title>
        <authorList>
            <person name="Yang L."/>
        </authorList>
    </citation>
    <scope>NUCLEOTIDE SEQUENCE [LARGE SCALE GENOMIC DNA]</scope>
    <source>
        <strain evidence="1">QJT</strain>
        <tissue evidence="1">Leaf</tissue>
    </source>
</reference>
<keyword evidence="2" id="KW-1185">Reference proteome</keyword>
<proteinExistence type="predicted"/>
<sequence length="143" mass="16285">MECTEEVFLAKIIHGDGAKVIKVGEYIILCSVSRRHFHRVKLGGTYGIKQFRAIINPPQLNTCRRIKIVLESKVGGLIEIFEISLANLFLLRNLRVFQTSFFEGLWFIMVGLMNHERLRWARTAAMSSGCSKTQGVHSWFDAA</sequence>
<dbReference type="AlphaFoldDB" id="A0AAP0I742"/>
<dbReference type="EMBL" id="JBBNAE010000007">
    <property type="protein sequence ID" value="KAK9109889.1"/>
    <property type="molecule type" value="Genomic_DNA"/>
</dbReference>
<evidence type="ECO:0000313" key="1">
    <source>
        <dbReference type="EMBL" id="KAK9109889.1"/>
    </source>
</evidence>
<protein>
    <submittedName>
        <fullName evidence="1">Uncharacterized protein</fullName>
    </submittedName>
</protein>
<dbReference type="Proteomes" id="UP001417504">
    <property type="component" value="Unassembled WGS sequence"/>
</dbReference>
<name>A0AAP0I742_9MAGN</name>
<accession>A0AAP0I742</accession>
<evidence type="ECO:0000313" key="2">
    <source>
        <dbReference type="Proteomes" id="UP001417504"/>
    </source>
</evidence>